<comment type="caution">
    <text evidence="10">The sequence shown here is derived from an EMBL/GenBank/DDBJ whole genome shotgun (WGS) entry which is preliminary data.</text>
</comment>
<gene>
    <name evidence="10" type="ORF">V5F32_20955</name>
</gene>
<dbReference type="InterPro" id="IPR051395">
    <property type="entry name" value="Cytochrome_c_Peroxidase/MauG"/>
</dbReference>
<evidence type="ECO:0000256" key="8">
    <source>
        <dbReference type="PROSITE-ProRule" id="PRU00433"/>
    </source>
</evidence>
<dbReference type="InterPro" id="IPR004852">
    <property type="entry name" value="Di-haem_cyt_c_peroxidsae"/>
</dbReference>
<dbReference type="PIRSF" id="PIRSF000294">
    <property type="entry name" value="Cytochrome-c_peroxidase"/>
    <property type="match status" value="1"/>
</dbReference>
<dbReference type="EMBL" id="JBAFVH010000014">
    <property type="protein sequence ID" value="MFG1374655.1"/>
    <property type="molecule type" value="Genomic_DNA"/>
</dbReference>
<dbReference type="RefSeq" id="WP_393994269.1">
    <property type="nucleotide sequence ID" value="NZ_JBAFVH010000014.1"/>
</dbReference>
<comment type="subcellular location">
    <subcellularLocation>
        <location evidence="1">Periplasm</location>
    </subcellularLocation>
</comment>
<keyword evidence="3 8" id="KW-0479">Metal-binding</keyword>
<feature type="domain" description="Cytochrome c" evidence="9">
    <location>
        <begin position="72"/>
        <end position="205"/>
    </location>
</feature>
<accession>A0ABW7A0V4</accession>
<reference evidence="10 11" key="1">
    <citation type="submission" date="2024-02" db="EMBL/GenBank/DDBJ databases">
        <title>Expansion and revision of Xanthobacter and proposal of Roseixanthobacter gen. nov.</title>
        <authorList>
            <person name="Soltysiak M.P.M."/>
            <person name="Jalihal A."/>
            <person name="Ory A."/>
            <person name="Chrisophersen C."/>
            <person name="Lee A.D."/>
            <person name="Boulton J."/>
            <person name="Springer M."/>
        </authorList>
    </citation>
    <scope>NUCLEOTIDE SEQUENCE [LARGE SCALE GENOMIC DNA]</scope>
    <source>
        <strain evidence="10 11">23A</strain>
    </source>
</reference>
<evidence type="ECO:0000256" key="6">
    <source>
        <dbReference type="ARBA" id="ARBA00023002"/>
    </source>
</evidence>
<keyword evidence="7 8" id="KW-0408">Iron</keyword>
<evidence type="ECO:0000313" key="11">
    <source>
        <dbReference type="Proteomes" id="UP001604002"/>
    </source>
</evidence>
<evidence type="ECO:0000313" key="10">
    <source>
        <dbReference type="EMBL" id="MFG1374655.1"/>
    </source>
</evidence>
<dbReference type="InterPro" id="IPR006311">
    <property type="entry name" value="TAT_signal"/>
</dbReference>
<protein>
    <submittedName>
        <fullName evidence="10">Cytochrome c peroxidase</fullName>
        <ecNumber evidence="10">1.11.1.5</ecNumber>
    </submittedName>
</protein>
<evidence type="ECO:0000256" key="3">
    <source>
        <dbReference type="ARBA" id="ARBA00022723"/>
    </source>
</evidence>
<dbReference type="PANTHER" id="PTHR30600">
    <property type="entry name" value="CYTOCHROME C PEROXIDASE-RELATED"/>
    <property type="match status" value="1"/>
</dbReference>
<dbReference type="InterPro" id="IPR009056">
    <property type="entry name" value="Cyt_c-like_dom"/>
</dbReference>
<evidence type="ECO:0000259" key="9">
    <source>
        <dbReference type="PROSITE" id="PS51007"/>
    </source>
</evidence>
<keyword evidence="11" id="KW-1185">Reference proteome</keyword>
<keyword evidence="5" id="KW-0574">Periplasm</keyword>
<evidence type="ECO:0000256" key="4">
    <source>
        <dbReference type="ARBA" id="ARBA00022729"/>
    </source>
</evidence>
<dbReference type="Proteomes" id="UP001604002">
    <property type="component" value="Unassembled WGS sequence"/>
</dbReference>
<dbReference type="Gene3D" id="1.10.760.10">
    <property type="entry name" value="Cytochrome c-like domain"/>
    <property type="match status" value="2"/>
</dbReference>
<dbReference type="EC" id="1.11.1.5" evidence="10"/>
<dbReference type="PANTHER" id="PTHR30600:SF10">
    <property type="entry name" value="BLL6722 PROTEIN"/>
    <property type="match status" value="1"/>
</dbReference>
<dbReference type="InterPro" id="IPR036909">
    <property type="entry name" value="Cyt_c-like_dom_sf"/>
</dbReference>
<dbReference type="InterPro" id="IPR026259">
    <property type="entry name" value="MauG/Cytc_peroxidase"/>
</dbReference>
<keyword evidence="6 10" id="KW-0560">Oxidoreductase</keyword>
<proteinExistence type="predicted"/>
<dbReference type="PROSITE" id="PS51007">
    <property type="entry name" value="CYTC"/>
    <property type="match status" value="2"/>
</dbReference>
<name>A0ABW7A0V4_9HYPH</name>
<dbReference type="GO" id="GO:0004130">
    <property type="term" value="F:cytochrome-c peroxidase activity"/>
    <property type="evidence" value="ECO:0007669"/>
    <property type="project" value="UniProtKB-EC"/>
</dbReference>
<evidence type="ECO:0000256" key="7">
    <source>
        <dbReference type="ARBA" id="ARBA00023004"/>
    </source>
</evidence>
<dbReference type="Pfam" id="PF03150">
    <property type="entry name" value="CCP_MauG"/>
    <property type="match status" value="1"/>
</dbReference>
<organism evidence="10 11">
    <name type="scientific">Xanthobacter oligotrophicus</name>
    <dbReference type="NCBI Taxonomy" id="2607286"/>
    <lineage>
        <taxon>Bacteria</taxon>
        <taxon>Pseudomonadati</taxon>
        <taxon>Pseudomonadota</taxon>
        <taxon>Alphaproteobacteria</taxon>
        <taxon>Hyphomicrobiales</taxon>
        <taxon>Xanthobacteraceae</taxon>
        <taxon>Xanthobacter</taxon>
    </lineage>
</organism>
<evidence type="ECO:0000256" key="1">
    <source>
        <dbReference type="ARBA" id="ARBA00004418"/>
    </source>
</evidence>
<dbReference type="SUPFAM" id="SSF46626">
    <property type="entry name" value="Cytochrome c"/>
    <property type="match status" value="2"/>
</dbReference>
<dbReference type="PROSITE" id="PS51318">
    <property type="entry name" value="TAT"/>
    <property type="match status" value="1"/>
</dbReference>
<keyword evidence="2 8" id="KW-0349">Heme</keyword>
<evidence type="ECO:0000256" key="5">
    <source>
        <dbReference type="ARBA" id="ARBA00022764"/>
    </source>
</evidence>
<feature type="domain" description="Cytochrome c" evidence="9">
    <location>
        <begin position="223"/>
        <end position="362"/>
    </location>
</feature>
<sequence>MPLRRRLTRAAAIAAGLVALAGLLPALAQDRGRESVRAAYAGPLQTWPAPWIDPGVAFVELAAAPPSPPHSPEAELGGRLFRDPLLSADGHIACASCHEPGHGFSVPEAVGRGIGGAPGRRNPPALFSVAASPRLDWDGGGGDLSARVLAPLTAADEMGNTGLALVMTRLSASAYAADFTHLFGAEGASPRTLAAVLAAYLETLDTPTRFDRFMAGDRAALSDTEVSGLHLFRTKARCANCHFGPRLTDEGFHNLRLSFFGEPAQDLGRFSVTGAADDAGRFRTASLRHVSESPPFMHNGLFPTLEGVVNLYDRGGGEVWARNAREAARPLYGEAARRSPHLRPLGLTAGEKAALVAFLKAL</sequence>
<keyword evidence="10" id="KW-0575">Peroxidase</keyword>
<keyword evidence="4" id="KW-0732">Signal</keyword>
<evidence type="ECO:0000256" key="2">
    <source>
        <dbReference type="ARBA" id="ARBA00022617"/>
    </source>
</evidence>